<accession>A0A0L0EQQ4</accession>
<evidence type="ECO:0000313" key="2">
    <source>
        <dbReference type="Proteomes" id="UP000054560"/>
    </source>
</evidence>
<dbReference type="OrthoDB" id="407922at2759"/>
<proteinExistence type="predicted"/>
<organism evidence="1 2">
    <name type="scientific">Sphaeroforma arctica JP610</name>
    <dbReference type="NCBI Taxonomy" id="667725"/>
    <lineage>
        <taxon>Eukaryota</taxon>
        <taxon>Ichthyosporea</taxon>
        <taxon>Ichthyophonida</taxon>
        <taxon>Sphaeroforma</taxon>
    </lineage>
</organism>
<dbReference type="Gene3D" id="2.130.10.10">
    <property type="entry name" value="YVTN repeat-like/Quinoprotein amine dehydrogenase"/>
    <property type="match status" value="1"/>
</dbReference>
<protein>
    <recommendedName>
        <fullName evidence="3">Anaphase-promoting complex subunit 4 WD40 domain-containing protein</fullName>
    </recommendedName>
</protein>
<dbReference type="EMBL" id="KQ256578">
    <property type="protein sequence ID" value="KNC66218.1"/>
    <property type="molecule type" value="Genomic_DNA"/>
</dbReference>
<reference evidence="1 2" key="1">
    <citation type="submission" date="2011-02" db="EMBL/GenBank/DDBJ databases">
        <title>The Genome Sequence of Sphaeroforma arctica JP610.</title>
        <authorList>
            <consortium name="The Broad Institute Genome Sequencing Platform"/>
            <person name="Russ C."/>
            <person name="Cuomo C."/>
            <person name="Young S.K."/>
            <person name="Zeng Q."/>
            <person name="Gargeya S."/>
            <person name="Alvarado L."/>
            <person name="Berlin A."/>
            <person name="Chapman S.B."/>
            <person name="Chen Z."/>
            <person name="Freedman E."/>
            <person name="Gellesch M."/>
            <person name="Goldberg J."/>
            <person name="Griggs A."/>
            <person name="Gujja S."/>
            <person name="Heilman E."/>
            <person name="Heiman D."/>
            <person name="Howarth C."/>
            <person name="Mehta T."/>
            <person name="Neiman D."/>
            <person name="Pearson M."/>
            <person name="Roberts A."/>
            <person name="Saif S."/>
            <person name="Shea T."/>
            <person name="Shenoy N."/>
            <person name="Sisk P."/>
            <person name="Stolte C."/>
            <person name="Sykes S."/>
            <person name="White J."/>
            <person name="Yandava C."/>
            <person name="Burger G."/>
            <person name="Gray M.W."/>
            <person name="Holland P.W.H."/>
            <person name="King N."/>
            <person name="Lang F.B.F."/>
            <person name="Roger A.J."/>
            <person name="Ruiz-Trillo I."/>
            <person name="Haas B."/>
            <person name="Nusbaum C."/>
            <person name="Birren B."/>
        </authorList>
    </citation>
    <scope>NUCLEOTIDE SEQUENCE [LARGE SCALE GENOMIC DNA]</scope>
    <source>
        <strain evidence="1 2">JP610</strain>
    </source>
</reference>
<keyword evidence="2" id="KW-1185">Reference proteome</keyword>
<gene>
    <name evidence="1" type="ORF">SARC_18256</name>
</gene>
<dbReference type="eggNOG" id="KOG0306">
    <property type="taxonomic scope" value="Eukaryota"/>
</dbReference>
<evidence type="ECO:0008006" key="3">
    <source>
        <dbReference type="Google" id="ProtNLM"/>
    </source>
</evidence>
<dbReference type="RefSeq" id="XP_014143138.1">
    <property type="nucleotide sequence ID" value="XM_014287663.1"/>
</dbReference>
<dbReference type="Proteomes" id="UP000054560">
    <property type="component" value="Unassembled WGS sequence"/>
</dbReference>
<dbReference type="GeneID" id="25918760"/>
<dbReference type="STRING" id="667725.A0A0L0EQQ4"/>
<sequence length="81" mass="8490">MSMSKSYLRYSPDGSFGLVSSPGCNTISWKGGEQAITGALESVLVWDVRKGLVLQSLTSSDITKAVTCLVGSPDKKHIAAG</sequence>
<dbReference type="AlphaFoldDB" id="A0A0L0EQQ4"/>
<dbReference type="InterPro" id="IPR015943">
    <property type="entry name" value="WD40/YVTN_repeat-like_dom_sf"/>
</dbReference>
<dbReference type="InterPro" id="IPR036322">
    <property type="entry name" value="WD40_repeat_dom_sf"/>
</dbReference>
<evidence type="ECO:0000313" key="1">
    <source>
        <dbReference type="EMBL" id="KNC66218.1"/>
    </source>
</evidence>
<feature type="non-terminal residue" evidence="1">
    <location>
        <position position="81"/>
    </location>
</feature>
<dbReference type="SUPFAM" id="SSF50978">
    <property type="entry name" value="WD40 repeat-like"/>
    <property type="match status" value="1"/>
</dbReference>
<name>A0A0L0EQQ4_9EUKA</name>